<comment type="similarity">
    <text evidence="5">Belongs to the copper transporter (Ctr) (TC 1.A.56) family. SLC31A subfamily.</text>
</comment>
<keyword evidence="8" id="KW-1185">Reference proteome</keyword>
<feature type="transmembrane region" description="Helical" evidence="5">
    <location>
        <begin position="150"/>
        <end position="174"/>
    </location>
</feature>
<dbReference type="PANTHER" id="PTHR12483">
    <property type="entry name" value="SOLUTE CARRIER FAMILY 31 COPPER TRANSPORTERS"/>
    <property type="match status" value="1"/>
</dbReference>
<evidence type="ECO:0000313" key="7">
    <source>
        <dbReference type="EMBL" id="KAL0953024.1"/>
    </source>
</evidence>
<dbReference type="InterPro" id="IPR007274">
    <property type="entry name" value="Cop_transporter"/>
</dbReference>
<sequence>MLTPEILAVVALCLHVVSAHDNGMDMDMDGAMQLASGHMLPYLHFTLGDALWFQGWVPKSTGAMVGTCIGLFLLAIVERWIAAMRAMMEVHWRKSAQIALSQKLNRSQSSIRDEEGKSRSVTSLLTMRTAPPFILSHNIARGVMHVGQTALGFAFMLAVMTFQLGFIFAIVLGAGVGETIFGRFISGATHM</sequence>
<keyword evidence="5" id="KW-0186">Copper</keyword>
<organism evidence="7 8">
    <name type="scientific">Hohenbuehelia grisea</name>
    <dbReference type="NCBI Taxonomy" id="104357"/>
    <lineage>
        <taxon>Eukaryota</taxon>
        <taxon>Fungi</taxon>
        <taxon>Dikarya</taxon>
        <taxon>Basidiomycota</taxon>
        <taxon>Agaricomycotina</taxon>
        <taxon>Agaricomycetes</taxon>
        <taxon>Agaricomycetidae</taxon>
        <taxon>Agaricales</taxon>
        <taxon>Pleurotineae</taxon>
        <taxon>Pleurotaceae</taxon>
        <taxon>Hohenbuehelia</taxon>
    </lineage>
</organism>
<dbReference type="Proteomes" id="UP001556367">
    <property type="component" value="Unassembled WGS sequence"/>
</dbReference>
<keyword evidence="4 5" id="KW-0472">Membrane</keyword>
<evidence type="ECO:0000256" key="5">
    <source>
        <dbReference type="RuleBase" id="RU367022"/>
    </source>
</evidence>
<keyword evidence="5" id="KW-0187">Copper transport</keyword>
<dbReference type="EMBL" id="JASNQZ010000010">
    <property type="protein sequence ID" value="KAL0953024.1"/>
    <property type="molecule type" value="Genomic_DNA"/>
</dbReference>
<feature type="transmembrane region" description="Helical" evidence="5">
    <location>
        <begin position="61"/>
        <end position="81"/>
    </location>
</feature>
<evidence type="ECO:0000256" key="3">
    <source>
        <dbReference type="ARBA" id="ARBA00022989"/>
    </source>
</evidence>
<keyword evidence="5" id="KW-0813">Transport</keyword>
<dbReference type="PANTHER" id="PTHR12483:SF27">
    <property type="entry name" value="COPPER TRANSPORT PROTEIN CTR1"/>
    <property type="match status" value="1"/>
</dbReference>
<accession>A0ABR3JBJ5</accession>
<comment type="caution">
    <text evidence="7">The sequence shown here is derived from an EMBL/GenBank/DDBJ whole genome shotgun (WGS) entry which is preliminary data.</text>
</comment>
<dbReference type="Pfam" id="PF04145">
    <property type="entry name" value="Ctr"/>
    <property type="match status" value="1"/>
</dbReference>
<feature type="signal peptide" evidence="6">
    <location>
        <begin position="1"/>
        <end position="19"/>
    </location>
</feature>
<comment type="subcellular location">
    <subcellularLocation>
        <location evidence="1 5">Membrane</location>
        <topology evidence="1 5">Multi-pass membrane protein</topology>
    </subcellularLocation>
</comment>
<evidence type="ECO:0000256" key="1">
    <source>
        <dbReference type="ARBA" id="ARBA00004141"/>
    </source>
</evidence>
<evidence type="ECO:0000313" key="8">
    <source>
        <dbReference type="Proteomes" id="UP001556367"/>
    </source>
</evidence>
<gene>
    <name evidence="7" type="ORF">HGRIS_007228</name>
</gene>
<feature type="chain" id="PRO_5047248054" description="Copper transport protein" evidence="6">
    <location>
        <begin position="20"/>
        <end position="191"/>
    </location>
</feature>
<name>A0ABR3JBJ5_9AGAR</name>
<keyword evidence="5" id="KW-0406">Ion transport</keyword>
<keyword evidence="2 5" id="KW-0812">Transmembrane</keyword>
<keyword evidence="3 5" id="KW-1133">Transmembrane helix</keyword>
<reference evidence="8" key="1">
    <citation type="submission" date="2024-06" db="EMBL/GenBank/DDBJ databases">
        <title>Multi-omics analyses provide insights into the biosynthesis of the anticancer antibiotic pleurotin in Hohenbuehelia grisea.</title>
        <authorList>
            <person name="Weaver J.A."/>
            <person name="Alberti F."/>
        </authorList>
    </citation>
    <scope>NUCLEOTIDE SEQUENCE [LARGE SCALE GENOMIC DNA]</scope>
    <source>
        <strain evidence="8">T-177</strain>
    </source>
</reference>
<evidence type="ECO:0000256" key="2">
    <source>
        <dbReference type="ARBA" id="ARBA00022692"/>
    </source>
</evidence>
<proteinExistence type="inferred from homology"/>
<evidence type="ECO:0000256" key="4">
    <source>
        <dbReference type="ARBA" id="ARBA00023136"/>
    </source>
</evidence>
<protein>
    <recommendedName>
        <fullName evidence="5">Copper transport protein</fullName>
    </recommendedName>
</protein>
<evidence type="ECO:0000256" key="6">
    <source>
        <dbReference type="SAM" id="SignalP"/>
    </source>
</evidence>
<keyword evidence="6" id="KW-0732">Signal</keyword>